<feature type="transmembrane region" description="Helical" evidence="1">
    <location>
        <begin position="88"/>
        <end position="104"/>
    </location>
</feature>
<gene>
    <name evidence="2" type="ORF">UFOPK2359_00012</name>
    <name evidence="3" type="ORF">UFOPK3167_00193</name>
</gene>
<evidence type="ECO:0000313" key="2">
    <source>
        <dbReference type="EMBL" id="CAB4671053.1"/>
    </source>
</evidence>
<proteinExistence type="predicted"/>
<feature type="transmembrane region" description="Helical" evidence="1">
    <location>
        <begin position="12"/>
        <end position="37"/>
    </location>
</feature>
<evidence type="ECO:0000313" key="3">
    <source>
        <dbReference type="EMBL" id="CAB4819517.1"/>
    </source>
</evidence>
<dbReference type="AlphaFoldDB" id="A0A6J6ZQ34"/>
<accession>A0A6J6ZQ34</accession>
<keyword evidence="1" id="KW-0472">Membrane</keyword>
<sequence length="121" mass="13352">MLYIIGVERTFNGFTSINTFICAIIVLCLLYALAGIGMGDIKLLLLVCLAVDFQVIVHLWVFICAIFACASIMVLLEFLLSGRIRREIALAPSIFMATALYLGARSSGFLQEYAHALVNSW</sequence>
<dbReference type="EMBL" id="CAEZXG010000001">
    <property type="protein sequence ID" value="CAB4671053.1"/>
    <property type="molecule type" value="Genomic_DNA"/>
</dbReference>
<keyword evidence="1" id="KW-0812">Transmembrane</keyword>
<feature type="transmembrane region" description="Helical" evidence="1">
    <location>
        <begin position="43"/>
        <end position="76"/>
    </location>
</feature>
<reference evidence="3" key="1">
    <citation type="submission" date="2020-05" db="EMBL/GenBank/DDBJ databases">
        <authorList>
            <person name="Chiriac C."/>
            <person name="Salcher M."/>
            <person name="Ghai R."/>
            <person name="Kavagutti S V."/>
        </authorList>
    </citation>
    <scope>NUCLEOTIDE SEQUENCE</scope>
</reference>
<name>A0A6J6ZQ34_9ZZZZ</name>
<organism evidence="3">
    <name type="scientific">freshwater metagenome</name>
    <dbReference type="NCBI Taxonomy" id="449393"/>
    <lineage>
        <taxon>unclassified sequences</taxon>
        <taxon>metagenomes</taxon>
        <taxon>ecological metagenomes</taxon>
    </lineage>
</organism>
<evidence type="ECO:0000256" key="1">
    <source>
        <dbReference type="SAM" id="Phobius"/>
    </source>
</evidence>
<protein>
    <submittedName>
        <fullName evidence="3">Unannotated protein</fullName>
    </submittedName>
</protein>
<dbReference type="EMBL" id="CAFABF010000004">
    <property type="protein sequence ID" value="CAB4819517.1"/>
    <property type="molecule type" value="Genomic_DNA"/>
</dbReference>
<keyword evidence="1" id="KW-1133">Transmembrane helix</keyword>